<dbReference type="GO" id="GO:0005886">
    <property type="term" value="C:plasma membrane"/>
    <property type="evidence" value="ECO:0007669"/>
    <property type="project" value="TreeGrafter"/>
</dbReference>
<dbReference type="Gene3D" id="1.10.540.10">
    <property type="entry name" value="Acyl-CoA dehydrogenase/oxidase, N-terminal domain"/>
    <property type="match status" value="1"/>
</dbReference>
<keyword evidence="3" id="KW-0285">Flavoprotein</keyword>
<evidence type="ECO:0000256" key="3">
    <source>
        <dbReference type="ARBA" id="ARBA00022630"/>
    </source>
</evidence>
<evidence type="ECO:0000256" key="2">
    <source>
        <dbReference type="ARBA" id="ARBA00009347"/>
    </source>
</evidence>
<proteinExistence type="inferred from homology"/>
<gene>
    <name evidence="9" type="ORF">G9Q37_02920</name>
</gene>
<dbReference type="Gene3D" id="2.40.110.10">
    <property type="entry name" value="Butyryl-CoA Dehydrogenase, subunit A, domain 2"/>
    <property type="match status" value="1"/>
</dbReference>
<dbReference type="InterPro" id="IPR013786">
    <property type="entry name" value="AcylCoA_DH/ox_N"/>
</dbReference>
<name>A0A6G8IDL0_9BURK</name>
<comment type="similarity">
    <text evidence="2">Belongs to the acyl-CoA dehydrogenase family.</text>
</comment>
<dbReference type="Pfam" id="PF02771">
    <property type="entry name" value="Acyl-CoA_dh_N"/>
    <property type="match status" value="1"/>
</dbReference>
<comment type="cofactor">
    <cofactor evidence="1">
        <name>FAD</name>
        <dbReference type="ChEBI" id="CHEBI:57692"/>
    </cofactor>
</comment>
<dbReference type="Pfam" id="PF00441">
    <property type="entry name" value="Acyl-CoA_dh_1"/>
    <property type="match status" value="1"/>
</dbReference>
<evidence type="ECO:0000256" key="1">
    <source>
        <dbReference type="ARBA" id="ARBA00001974"/>
    </source>
</evidence>
<keyword evidence="5" id="KW-0560">Oxidoreductase</keyword>
<dbReference type="Pfam" id="PF02770">
    <property type="entry name" value="Acyl-CoA_dh_M"/>
    <property type="match status" value="1"/>
</dbReference>
<dbReference type="KEGG" id="hcz:G9Q37_02920"/>
<evidence type="ECO:0000256" key="5">
    <source>
        <dbReference type="ARBA" id="ARBA00023002"/>
    </source>
</evidence>
<dbReference type="InterPro" id="IPR046373">
    <property type="entry name" value="Acyl-CoA_Oxase/DH_mid-dom_sf"/>
</dbReference>
<dbReference type="AlphaFoldDB" id="A0A6G8IDL0"/>
<keyword evidence="10" id="KW-1185">Reference proteome</keyword>
<feature type="domain" description="Acyl-CoA dehydrogenase/oxidase C-terminal" evidence="6">
    <location>
        <begin position="242"/>
        <end position="401"/>
    </location>
</feature>
<dbReference type="EMBL" id="CP049989">
    <property type="protein sequence ID" value="QIM51158.1"/>
    <property type="molecule type" value="Genomic_DNA"/>
</dbReference>
<evidence type="ECO:0000259" key="6">
    <source>
        <dbReference type="Pfam" id="PF00441"/>
    </source>
</evidence>
<keyword evidence="4" id="KW-0274">FAD</keyword>
<feature type="domain" description="Acyl-CoA dehydrogenase/oxidase N-terminal" evidence="8">
    <location>
        <begin position="20"/>
        <end position="130"/>
    </location>
</feature>
<dbReference type="GO" id="GO:0016627">
    <property type="term" value="F:oxidoreductase activity, acting on the CH-CH group of donors"/>
    <property type="evidence" value="ECO:0007669"/>
    <property type="project" value="InterPro"/>
</dbReference>
<dbReference type="PANTHER" id="PTHR43292:SF3">
    <property type="entry name" value="ACYL-COA DEHYDROGENASE FADE29"/>
    <property type="match status" value="1"/>
</dbReference>
<dbReference type="SUPFAM" id="SSF47203">
    <property type="entry name" value="Acyl-CoA dehydrogenase C-terminal domain-like"/>
    <property type="match status" value="1"/>
</dbReference>
<dbReference type="InterPro" id="IPR009075">
    <property type="entry name" value="AcylCo_DH/oxidase_C"/>
</dbReference>
<evidence type="ECO:0000256" key="4">
    <source>
        <dbReference type="ARBA" id="ARBA00022827"/>
    </source>
</evidence>
<dbReference type="FunFam" id="2.40.110.10:FF:000011">
    <property type="entry name" value="Acyl-CoA dehydrogenase FadE34"/>
    <property type="match status" value="1"/>
</dbReference>
<evidence type="ECO:0000313" key="10">
    <source>
        <dbReference type="Proteomes" id="UP000503162"/>
    </source>
</evidence>
<organism evidence="9 10">
    <name type="scientific">Hydrogenophaga crocea</name>
    <dbReference type="NCBI Taxonomy" id="2716225"/>
    <lineage>
        <taxon>Bacteria</taxon>
        <taxon>Pseudomonadati</taxon>
        <taxon>Pseudomonadota</taxon>
        <taxon>Betaproteobacteria</taxon>
        <taxon>Burkholderiales</taxon>
        <taxon>Comamonadaceae</taxon>
        <taxon>Hydrogenophaga</taxon>
    </lineage>
</organism>
<dbReference type="SUPFAM" id="SSF56645">
    <property type="entry name" value="Acyl-CoA dehydrogenase NM domain-like"/>
    <property type="match status" value="1"/>
</dbReference>
<dbReference type="Gene3D" id="1.20.140.10">
    <property type="entry name" value="Butyryl-CoA Dehydrogenase, subunit A, domain 3"/>
    <property type="match status" value="1"/>
</dbReference>
<sequence>MQNPNPLTAVTPAAQDPSDPEAFRAEVRAFCERELPARVRAKVQANLYLEKQDYLDFLHALIPRGWVAGHWPREWGGRGWTPLQRFIFEEESTACGAPWLIPFGVSYVGPVIFTFGSAWQKARFLPPILSSTEWWAQGYSEPGAGSDLAALKTRAVRDGDHYVVTGQKIWTSYVQWADWIFCLVRTSEGTRRQQGISFLLIDMKTPGITVRPIRTMDGCHHVNEVFFDGVRVPVQNLVGEEGQGWTCAKFLLNNERVIAAETGRSMRQLAHLQALVDAEPARPDAGAFRERIAQLRLKLHALRAYCLQAARHMDPTQPAGADASLMKIRGSELQQSIAEATIDWLGPNAAVYDPALVHGDTPRSAVGPLAGPGLVREYLHGRAATIYGGSNEIQRNIIAKAELGL</sequence>
<dbReference type="InterPro" id="IPR052161">
    <property type="entry name" value="Mycobact_Acyl-CoA_DH"/>
</dbReference>
<dbReference type="PANTHER" id="PTHR43292">
    <property type="entry name" value="ACYL-COA DEHYDROGENASE"/>
    <property type="match status" value="1"/>
</dbReference>
<evidence type="ECO:0000259" key="8">
    <source>
        <dbReference type="Pfam" id="PF02771"/>
    </source>
</evidence>
<protein>
    <recommendedName>
        <fullName evidence="11">Acyl-CoA dehydrogenase</fullName>
    </recommendedName>
</protein>
<dbReference type="RefSeq" id="WP_166224318.1">
    <property type="nucleotide sequence ID" value="NZ_CP049989.1"/>
</dbReference>
<dbReference type="Proteomes" id="UP000503162">
    <property type="component" value="Chromosome"/>
</dbReference>
<accession>A0A6G8IDL0</accession>
<dbReference type="InterPro" id="IPR037069">
    <property type="entry name" value="AcylCoA_DH/ox_N_sf"/>
</dbReference>
<evidence type="ECO:0000259" key="7">
    <source>
        <dbReference type="Pfam" id="PF02770"/>
    </source>
</evidence>
<evidence type="ECO:0000313" key="9">
    <source>
        <dbReference type="EMBL" id="QIM51158.1"/>
    </source>
</evidence>
<dbReference type="InterPro" id="IPR036250">
    <property type="entry name" value="AcylCo_DH-like_C"/>
</dbReference>
<reference evidence="9 10" key="1">
    <citation type="submission" date="2020-03" db="EMBL/GenBank/DDBJ databases">
        <title>Hydrogenophaga sp. nov. isolated from cyanobacterial mat.</title>
        <authorList>
            <person name="Thorat V."/>
            <person name="Kirdat K."/>
            <person name="Tiwarekar B."/>
            <person name="Costa E.D."/>
            <person name="Yadav A."/>
        </authorList>
    </citation>
    <scope>NUCLEOTIDE SEQUENCE [LARGE SCALE GENOMIC DNA]</scope>
    <source>
        <strain evidence="9 10">BA0156</strain>
    </source>
</reference>
<dbReference type="InterPro" id="IPR006091">
    <property type="entry name" value="Acyl-CoA_Oxase/DH_mid-dom"/>
</dbReference>
<feature type="domain" description="Acyl-CoA oxidase/dehydrogenase middle" evidence="7">
    <location>
        <begin position="136"/>
        <end position="229"/>
    </location>
</feature>
<dbReference type="InterPro" id="IPR009100">
    <property type="entry name" value="AcylCoA_DH/oxidase_NM_dom_sf"/>
</dbReference>
<dbReference type="GO" id="GO:0050660">
    <property type="term" value="F:flavin adenine dinucleotide binding"/>
    <property type="evidence" value="ECO:0007669"/>
    <property type="project" value="InterPro"/>
</dbReference>
<evidence type="ECO:0008006" key="11">
    <source>
        <dbReference type="Google" id="ProtNLM"/>
    </source>
</evidence>